<evidence type="ECO:0000256" key="11">
    <source>
        <dbReference type="SAM" id="Coils"/>
    </source>
</evidence>
<dbReference type="GO" id="GO:0016491">
    <property type="term" value="F:oxidoreductase activity"/>
    <property type="evidence" value="ECO:0007669"/>
    <property type="project" value="UniProtKB-KW"/>
</dbReference>
<keyword evidence="11" id="KW-0175">Coiled coil</keyword>
<dbReference type="Gene3D" id="3.90.180.10">
    <property type="entry name" value="Medium-chain alcohol dehydrogenases, catalytic domain"/>
    <property type="match status" value="1"/>
</dbReference>
<comment type="similarity">
    <text evidence="2">Belongs to the YME2 family.</text>
</comment>
<evidence type="ECO:0000256" key="9">
    <source>
        <dbReference type="ARBA" id="ARBA00023136"/>
    </source>
</evidence>
<organism evidence="13 14">
    <name type="scientific">Thanatephorus cucumeris (strain AG1-IB / isolate 7/3/14)</name>
    <name type="common">Lettuce bottom rot fungus</name>
    <name type="synonym">Rhizoctonia solani</name>
    <dbReference type="NCBI Taxonomy" id="1108050"/>
    <lineage>
        <taxon>Eukaryota</taxon>
        <taxon>Fungi</taxon>
        <taxon>Dikarya</taxon>
        <taxon>Basidiomycota</taxon>
        <taxon>Agaricomycotina</taxon>
        <taxon>Agaricomycetes</taxon>
        <taxon>Cantharellales</taxon>
        <taxon>Ceratobasidiaceae</taxon>
        <taxon>Rhizoctonia</taxon>
        <taxon>Rhizoctonia solani AG-1</taxon>
    </lineage>
</organism>
<keyword evidence="5" id="KW-0999">Mitochondrion inner membrane</keyword>
<keyword evidence="9" id="KW-0472">Membrane</keyword>
<name>A0A0B7FEJ7_THACB</name>
<comment type="function">
    <text evidence="10">Plays a role in maintaining the mitochondrial genome and in controlling the mtDNA escape. Involved in the regulation of mtDNA nucleotide structure and number. May have a dispensable role in early maturation of pre-rRNA.</text>
</comment>
<evidence type="ECO:0000256" key="1">
    <source>
        <dbReference type="ARBA" id="ARBA00004434"/>
    </source>
</evidence>
<comment type="subcellular location">
    <subcellularLocation>
        <location evidence="1">Mitochondrion inner membrane</location>
        <topology evidence="1">Single-pass membrane protein</topology>
    </subcellularLocation>
</comment>
<reference evidence="13 14" key="1">
    <citation type="submission" date="2014-11" db="EMBL/GenBank/DDBJ databases">
        <authorList>
            <person name="Wibberg Daniel"/>
        </authorList>
    </citation>
    <scope>NUCLEOTIDE SEQUENCE [LARGE SCALE GENOMIC DNA]</scope>
    <source>
        <strain evidence="13">Rhizoctonia solani AG1-IB 7/3/14</strain>
    </source>
</reference>
<keyword evidence="8" id="KW-0496">Mitochondrion</keyword>
<evidence type="ECO:0000256" key="5">
    <source>
        <dbReference type="ARBA" id="ARBA00022792"/>
    </source>
</evidence>
<feature type="domain" description="Enoyl reductase (ER)" evidence="12">
    <location>
        <begin position="18"/>
        <end position="333"/>
    </location>
</feature>
<dbReference type="SUPFAM" id="SSF52540">
    <property type="entry name" value="P-loop containing nucleoside triphosphate hydrolases"/>
    <property type="match status" value="1"/>
</dbReference>
<dbReference type="PANTHER" id="PTHR32198">
    <property type="entry name" value="MITOCHONDRIAL ESCAPE PROTEIN 2"/>
    <property type="match status" value="1"/>
</dbReference>
<dbReference type="PANTHER" id="PTHR32198:SF2">
    <property type="entry name" value="MITOCHONDRIAL ESCAPE PROTEIN 2"/>
    <property type="match status" value="1"/>
</dbReference>
<dbReference type="OrthoDB" id="10267654at2759"/>
<dbReference type="InterPro" id="IPR013149">
    <property type="entry name" value="ADH-like_C"/>
</dbReference>
<evidence type="ECO:0000256" key="10">
    <source>
        <dbReference type="ARBA" id="ARBA00025276"/>
    </source>
</evidence>
<evidence type="ECO:0000256" key="7">
    <source>
        <dbReference type="ARBA" id="ARBA00023002"/>
    </source>
</evidence>
<evidence type="ECO:0000256" key="4">
    <source>
        <dbReference type="ARBA" id="ARBA00022692"/>
    </source>
</evidence>
<keyword evidence="6" id="KW-1133">Transmembrane helix</keyword>
<evidence type="ECO:0000256" key="8">
    <source>
        <dbReference type="ARBA" id="ARBA00023128"/>
    </source>
</evidence>
<keyword evidence="7" id="KW-0560">Oxidoreductase</keyword>
<keyword evidence="14" id="KW-1185">Reference proteome</keyword>
<dbReference type="CDD" id="cd05288">
    <property type="entry name" value="PGDH"/>
    <property type="match status" value="1"/>
</dbReference>
<dbReference type="EMBL" id="LN679101">
    <property type="protein sequence ID" value="CEL55364.1"/>
    <property type="molecule type" value="Genomic_DNA"/>
</dbReference>
<evidence type="ECO:0000313" key="13">
    <source>
        <dbReference type="EMBL" id="CEL55364.1"/>
    </source>
</evidence>
<dbReference type="Pfam" id="PF00107">
    <property type="entry name" value="ADH_zinc_N"/>
    <property type="match status" value="1"/>
</dbReference>
<evidence type="ECO:0000313" key="14">
    <source>
        <dbReference type="Proteomes" id="UP000059188"/>
    </source>
</evidence>
<dbReference type="FunFam" id="3.40.50.720:FF:000121">
    <property type="entry name" value="Prostaglandin reductase 2"/>
    <property type="match status" value="1"/>
</dbReference>
<dbReference type="InterPro" id="IPR041694">
    <property type="entry name" value="ADH_N_2"/>
</dbReference>
<feature type="coiled-coil region" evidence="11">
    <location>
        <begin position="1202"/>
        <end position="1229"/>
    </location>
</feature>
<evidence type="ECO:0000256" key="3">
    <source>
        <dbReference type="ARBA" id="ARBA00020222"/>
    </source>
</evidence>
<dbReference type="SMART" id="SM00829">
    <property type="entry name" value="PKS_ER"/>
    <property type="match status" value="1"/>
</dbReference>
<keyword evidence="4" id="KW-0812">Transmembrane</keyword>
<dbReference type="SUPFAM" id="SSF51735">
    <property type="entry name" value="NAD(P)-binding Rossmann-fold domains"/>
    <property type="match status" value="1"/>
</dbReference>
<proteinExistence type="inferred from homology"/>
<dbReference type="SUPFAM" id="SSF50129">
    <property type="entry name" value="GroES-like"/>
    <property type="match status" value="1"/>
</dbReference>
<dbReference type="InterPro" id="IPR020843">
    <property type="entry name" value="ER"/>
</dbReference>
<dbReference type="InterPro" id="IPR036291">
    <property type="entry name" value="NAD(P)-bd_dom_sf"/>
</dbReference>
<dbReference type="Pfam" id="PF10443">
    <property type="entry name" value="RNA12"/>
    <property type="match status" value="1"/>
</dbReference>
<dbReference type="AlphaFoldDB" id="A0A0B7FEJ7"/>
<evidence type="ECO:0000259" key="12">
    <source>
        <dbReference type="SMART" id="SM00829"/>
    </source>
</evidence>
<evidence type="ECO:0000256" key="6">
    <source>
        <dbReference type="ARBA" id="ARBA00022989"/>
    </source>
</evidence>
<sequence>MTTPKQTRRIFLSEIPQGHITEATFKSEMADLPTPKADQVIVRVDYLSLDPAMRVWLNGDVTYVPPVRVGETVRGGGVGTVVYGNDQIKAGDVVYGTLGWAEYIAASVGALRKLDPPEGFTALDYLGSLGTTGMTAYFGLLEVGKLKPGETLVVSAAAGAVGSLVCQIGKIKGAKVIAIASAPKCAWLTSGLGVDAALDYKSPTFEKEFSETVGGLDVFFDNVGGSVLDLALTKLNKGARVVLCGTISTYNNVGLGDSSGIKNYSSLIIQRAEIRGFVVYDYREKYGKAEADIIKWIKDKRLRCRYQIESGLEECPQHFGLLFSGGNTGKLTGSLASVMAFSTIRLREPARLQVFGRNYRARLISPQIRLYADDALSAEISAKDSTPGRKTAWFFVERLFPVRLTKYDPRYYFANIRKEAIIERVKSTLENTDVHGFRVLDIEPRIKDGGVFVHFEYISPLGSGTSEDPAIRLTELKAMADIQAAIQAAAVKQGGIPSWLGFSAPRKFWLVRGRPWREDMDRFASAIIKTEFDGPDVHIESLYDILRPYGRITKLDPPTPAPAGTLRSATVTYDRVRSAVLARNCLHGVNLTTDGDVIGRSGPGIAMAVAPGTKLTRLSVLYNQPLKEKAIRNWLTSHPRIVLPILAFLIGTITYTVFDPIRELSIQGKVMNWFDYRDYTLYKWLRENAFERIASTFSGKHIGETEAEEPAIWKERKDAKVTLRAYLNDFPSTVAVIHGPAGAGKGELVNSIMKEEDRPSMTIDCAKILNAPNDSGIVRELAKQTGYWPYFSFLSSLNNMIDLASVGLIGQKAGFSSTTESQLRDILDIAATALRRVREVHENNARRDTERAHIISRRREQNFVQRVDPGASLPQDAISDNHKSAIVVANEKTTQLPPLPIFPEQTPFTSRGGLEETIDDIPIVLITNYQPQGAKREEVLNVLAEWAAKLVEDKVAHVIFVCVNRENTKRVAKALPSRPLTSIALSDADADTALKYVTWKLSDAGVAQSLRSNELKIVEKLGGRISDLDTLVSKVRNGLSIADAVSEIIHRGISEMRKNAFGDDLEDAKALPWTREQAWSVLRALASKDEIPYADVLLEFPFKGDELALRNMETAELISIGTVDGRPTTIKPGKPVYKHVYQRLVEDHIFQAVQTINFNEKLIATSVSIIKACEDELTMLKNIGLDLGSSVISGRGATGTRANYLLDKMMQATLKVEKLETENVKLKKVLAKGTFV</sequence>
<dbReference type="InterPro" id="IPR011032">
    <property type="entry name" value="GroES-like_sf"/>
</dbReference>
<dbReference type="InterPro" id="IPR039627">
    <property type="entry name" value="Yme2_C"/>
</dbReference>
<dbReference type="GO" id="GO:0005743">
    <property type="term" value="C:mitochondrial inner membrane"/>
    <property type="evidence" value="ECO:0007669"/>
    <property type="project" value="UniProtKB-SubCell"/>
</dbReference>
<dbReference type="InterPro" id="IPR018850">
    <property type="entry name" value="Mt_escape_2_C"/>
</dbReference>
<dbReference type="Gene3D" id="3.40.50.720">
    <property type="entry name" value="NAD(P)-binding Rossmann-like Domain"/>
    <property type="match status" value="1"/>
</dbReference>
<accession>A0A0B7FEJ7</accession>
<dbReference type="InterPro" id="IPR027417">
    <property type="entry name" value="P-loop_NTPase"/>
</dbReference>
<protein>
    <recommendedName>
        <fullName evidence="3">Mitochondrial escape protein 2</fullName>
    </recommendedName>
</protein>
<dbReference type="Proteomes" id="UP000059188">
    <property type="component" value="Unassembled WGS sequence"/>
</dbReference>
<evidence type="ECO:0000256" key="2">
    <source>
        <dbReference type="ARBA" id="ARBA00010320"/>
    </source>
</evidence>
<dbReference type="Pfam" id="PF16884">
    <property type="entry name" value="ADH_N_2"/>
    <property type="match status" value="1"/>
</dbReference>
<gene>
    <name evidence="13" type="ORF">RSOLAG1IB_01374</name>
</gene>
<dbReference type="STRING" id="1108050.A0A0B7FEJ7"/>